<dbReference type="EMBL" id="JBGUAW010000002">
    <property type="protein sequence ID" value="MFA9459769.1"/>
    <property type="molecule type" value="Genomic_DNA"/>
</dbReference>
<dbReference type="Gene3D" id="3.30.70.270">
    <property type="match status" value="1"/>
</dbReference>
<comment type="caution">
    <text evidence="8">The sequence shown here is derived from an EMBL/GenBank/DDBJ whole genome shotgun (WGS) entry which is preliminary data.</text>
</comment>
<feature type="domain" description="PAC" evidence="6">
    <location>
        <begin position="315"/>
        <end position="367"/>
    </location>
</feature>
<dbReference type="SUPFAM" id="SSF55073">
    <property type="entry name" value="Nucleotide cyclase"/>
    <property type="match status" value="1"/>
</dbReference>
<keyword evidence="4" id="KW-0812">Transmembrane</keyword>
<evidence type="ECO:0000259" key="5">
    <source>
        <dbReference type="PROSITE" id="PS50112"/>
    </source>
</evidence>
<organism evidence="8 9">
    <name type="scientific">Thiohalorhabdus methylotrophus</name>
    <dbReference type="NCBI Taxonomy" id="3242694"/>
    <lineage>
        <taxon>Bacteria</taxon>
        <taxon>Pseudomonadati</taxon>
        <taxon>Pseudomonadota</taxon>
        <taxon>Gammaproteobacteria</taxon>
        <taxon>Thiohalorhabdales</taxon>
        <taxon>Thiohalorhabdaceae</taxon>
        <taxon>Thiohalorhabdus</taxon>
    </lineage>
</organism>
<keyword evidence="8" id="KW-0548">Nucleotidyltransferase</keyword>
<dbReference type="InterPro" id="IPR000014">
    <property type="entry name" value="PAS"/>
</dbReference>
<feature type="transmembrane region" description="Helical" evidence="4">
    <location>
        <begin position="68"/>
        <end position="86"/>
    </location>
</feature>
<dbReference type="Pfam" id="PF00990">
    <property type="entry name" value="GGDEF"/>
    <property type="match status" value="1"/>
</dbReference>
<feature type="region of interest" description="Disordered" evidence="3">
    <location>
        <begin position="516"/>
        <end position="538"/>
    </location>
</feature>
<dbReference type="Gene3D" id="3.30.450.20">
    <property type="entry name" value="PAS domain"/>
    <property type="match status" value="1"/>
</dbReference>
<dbReference type="InterPro" id="IPR000700">
    <property type="entry name" value="PAS-assoc_C"/>
</dbReference>
<dbReference type="PROSITE" id="PS50113">
    <property type="entry name" value="PAC"/>
    <property type="match status" value="1"/>
</dbReference>
<dbReference type="PROSITE" id="PS50887">
    <property type="entry name" value="GGDEF"/>
    <property type="match status" value="1"/>
</dbReference>
<dbReference type="InterPro" id="IPR050469">
    <property type="entry name" value="Diguanylate_Cyclase"/>
</dbReference>
<name>A0ABV4TRL0_9GAMM</name>
<dbReference type="InterPro" id="IPR000160">
    <property type="entry name" value="GGDEF_dom"/>
</dbReference>
<proteinExistence type="predicted"/>
<evidence type="ECO:0000256" key="3">
    <source>
        <dbReference type="SAM" id="MobiDB-lite"/>
    </source>
</evidence>
<dbReference type="InterPro" id="IPR035965">
    <property type="entry name" value="PAS-like_dom_sf"/>
</dbReference>
<gene>
    <name evidence="8" type="ORF">ACERLL_02880</name>
</gene>
<dbReference type="CDD" id="cd01949">
    <property type="entry name" value="GGDEF"/>
    <property type="match status" value="1"/>
</dbReference>
<dbReference type="EC" id="2.7.7.65" evidence="1"/>
<dbReference type="PANTHER" id="PTHR45138">
    <property type="entry name" value="REGULATORY COMPONENTS OF SENSORY TRANSDUCTION SYSTEM"/>
    <property type="match status" value="1"/>
</dbReference>
<dbReference type="RefSeq" id="WP_373654556.1">
    <property type="nucleotide sequence ID" value="NZ_JBGUAW010000002.1"/>
</dbReference>
<dbReference type="InterPro" id="IPR029787">
    <property type="entry name" value="Nucleotide_cyclase"/>
</dbReference>
<dbReference type="InterPro" id="IPR043128">
    <property type="entry name" value="Rev_trsase/Diguanyl_cyclase"/>
</dbReference>
<comment type="catalytic activity">
    <reaction evidence="2">
        <text>2 GTP = 3',3'-c-di-GMP + 2 diphosphate</text>
        <dbReference type="Rhea" id="RHEA:24898"/>
        <dbReference type="ChEBI" id="CHEBI:33019"/>
        <dbReference type="ChEBI" id="CHEBI:37565"/>
        <dbReference type="ChEBI" id="CHEBI:58805"/>
        <dbReference type="EC" id="2.7.7.65"/>
    </reaction>
</comment>
<evidence type="ECO:0000256" key="2">
    <source>
        <dbReference type="ARBA" id="ARBA00034247"/>
    </source>
</evidence>
<dbReference type="SMART" id="SM00086">
    <property type="entry name" value="PAC"/>
    <property type="match status" value="1"/>
</dbReference>
<dbReference type="Pfam" id="PF00989">
    <property type="entry name" value="PAS"/>
    <property type="match status" value="1"/>
</dbReference>
<dbReference type="NCBIfam" id="TIGR00229">
    <property type="entry name" value="sensory_box"/>
    <property type="match status" value="1"/>
</dbReference>
<keyword evidence="9" id="KW-1185">Reference proteome</keyword>
<dbReference type="SMART" id="SM00267">
    <property type="entry name" value="GGDEF"/>
    <property type="match status" value="1"/>
</dbReference>
<evidence type="ECO:0000313" key="9">
    <source>
        <dbReference type="Proteomes" id="UP001575181"/>
    </source>
</evidence>
<dbReference type="NCBIfam" id="TIGR00254">
    <property type="entry name" value="GGDEF"/>
    <property type="match status" value="1"/>
</dbReference>
<dbReference type="InterPro" id="IPR001610">
    <property type="entry name" value="PAC"/>
</dbReference>
<evidence type="ECO:0000256" key="4">
    <source>
        <dbReference type="SAM" id="Phobius"/>
    </source>
</evidence>
<reference evidence="8 9" key="1">
    <citation type="submission" date="2024-08" db="EMBL/GenBank/DDBJ databases">
        <title>Whole-genome sequencing of halo(alkali)philic microorganisms from hypersaline lakes.</title>
        <authorList>
            <person name="Sorokin D.Y."/>
            <person name="Merkel A.Y."/>
            <person name="Messina E."/>
            <person name="Yakimov M."/>
        </authorList>
    </citation>
    <scope>NUCLEOTIDE SEQUENCE [LARGE SCALE GENOMIC DNA]</scope>
    <source>
        <strain evidence="8 9">Cl-TMA</strain>
    </source>
</reference>
<feature type="transmembrane region" description="Helical" evidence="4">
    <location>
        <begin position="98"/>
        <end position="117"/>
    </location>
</feature>
<accession>A0ABV4TRL0</accession>
<dbReference type="PANTHER" id="PTHR45138:SF9">
    <property type="entry name" value="DIGUANYLATE CYCLASE DGCM-RELATED"/>
    <property type="match status" value="1"/>
</dbReference>
<keyword evidence="8" id="KW-0808">Transferase</keyword>
<dbReference type="Proteomes" id="UP001575181">
    <property type="component" value="Unassembled WGS sequence"/>
</dbReference>
<feature type="transmembrane region" description="Helical" evidence="4">
    <location>
        <begin position="155"/>
        <end position="173"/>
    </location>
</feature>
<protein>
    <recommendedName>
        <fullName evidence="1">diguanylate cyclase</fullName>
        <ecNumber evidence="1">2.7.7.65</ecNumber>
    </recommendedName>
</protein>
<dbReference type="SMART" id="SM00091">
    <property type="entry name" value="PAS"/>
    <property type="match status" value="1"/>
</dbReference>
<evidence type="ECO:0000256" key="1">
    <source>
        <dbReference type="ARBA" id="ARBA00012528"/>
    </source>
</evidence>
<sequence length="538" mass="58724">MDNLTAFTPDIRTLTHLLAAVTLLTSAVYCGLWLQGTGARASGFWALGHGGGTLGYLLIGLRGVVPDYLSITLANPAVLGGGLLLVKGLFTLLERPFPARWAGAGLAITALAFAYFTHLQPDLTIRTLLATGIGTVILLAGALPLLRMPKSERRWVHIFIATAFLGVAAVQLLRFAGTLTQPAGAGLMEATAIHGFALVAILLGVVTWTLGFFWMITLDLRRDLENEVETRKRREETLRQSEQRFRAIFDNSATGIGFGDEQGNIILANDAFARLVGRSREELLGRNFLDLTHPDDRDAELELVERMLASGGNDYRLEKRYVSGKGHSVWVDLTVSAVRDEHGRTLHFVGVANDIGEHKALQEELKHQATYDRLTGTVNRLQFDRLLEREQERVSRYASPATLVMFDIDHFKAVNDTHGHDVGDTVLQELAGLVRQRLRETDVLARWGGEEFMVLLPETDAGAAATLGEELRRAVAAGTFADGLAITISLGLAELRPGDTMKAPLKRADDALYAAKHGGRNRLERADPETAPASSNRG</sequence>
<feature type="transmembrane region" description="Helical" evidence="4">
    <location>
        <begin position="123"/>
        <end position="143"/>
    </location>
</feature>
<dbReference type="PROSITE" id="PS50112">
    <property type="entry name" value="PAS"/>
    <property type="match status" value="1"/>
</dbReference>
<dbReference type="CDD" id="cd00130">
    <property type="entry name" value="PAS"/>
    <property type="match status" value="1"/>
</dbReference>
<dbReference type="InterPro" id="IPR013767">
    <property type="entry name" value="PAS_fold"/>
</dbReference>
<keyword evidence="4" id="KW-0472">Membrane</keyword>
<feature type="domain" description="PAS" evidence="5">
    <location>
        <begin position="241"/>
        <end position="311"/>
    </location>
</feature>
<feature type="transmembrane region" description="Helical" evidence="4">
    <location>
        <begin position="193"/>
        <end position="216"/>
    </location>
</feature>
<feature type="domain" description="GGDEF" evidence="7">
    <location>
        <begin position="399"/>
        <end position="528"/>
    </location>
</feature>
<keyword evidence="4" id="KW-1133">Transmembrane helix</keyword>
<evidence type="ECO:0000259" key="6">
    <source>
        <dbReference type="PROSITE" id="PS50113"/>
    </source>
</evidence>
<evidence type="ECO:0000313" key="8">
    <source>
        <dbReference type="EMBL" id="MFA9459769.1"/>
    </source>
</evidence>
<dbReference type="SUPFAM" id="SSF55785">
    <property type="entry name" value="PYP-like sensor domain (PAS domain)"/>
    <property type="match status" value="1"/>
</dbReference>
<evidence type="ECO:0000259" key="7">
    <source>
        <dbReference type="PROSITE" id="PS50887"/>
    </source>
</evidence>
<dbReference type="GO" id="GO:0052621">
    <property type="term" value="F:diguanylate cyclase activity"/>
    <property type="evidence" value="ECO:0007669"/>
    <property type="project" value="UniProtKB-EC"/>
</dbReference>
<feature type="transmembrane region" description="Helical" evidence="4">
    <location>
        <begin position="14"/>
        <end position="32"/>
    </location>
</feature>
<feature type="transmembrane region" description="Helical" evidence="4">
    <location>
        <begin position="44"/>
        <end position="62"/>
    </location>
</feature>